<evidence type="ECO:0000256" key="6">
    <source>
        <dbReference type="ARBA" id="ARBA00023136"/>
    </source>
</evidence>
<dbReference type="InterPro" id="IPR001683">
    <property type="entry name" value="PX_dom"/>
</dbReference>
<dbReference type="SUPFAM" id="SSF64268">
    <property type="entry name" value="PX domain"/>
    <property type="match status" value="1"/>
</dbReference>
<evidence type="ECO:0000256" key="3">
    <source>
        <dbReference type="ARBA" id="ARBA00022753"/>
    </source>
</evidence>
<accession>A0A2B4RU61</accession>
<comment type="caution">
    <text evidence="8">The sequence shown here is derived from an EMBL/GenBank/DDBJ whole genome shotgun (WGS) entry which is preliminary data.</text>
</comment>
<dbReference type="Pfam" id="PF00787">
    <property type="entry name" value="PX"/>
    <property type="match status" value="1"/>
</dbReference>
<evidence type="ECO:0000256" key="5">
    <source>
        <dbReference type="ARBA" id="ARBA00023121"/>
    </source>
</evidence>
<keyword evidence="2" id="KW-0813">Transport</keyword>
<evidence type="ECO:0000313" key="9">
    <source>
        <dbReference type="Proteomes" id="UP000225706"/>
    </source>
</evidence>
<dbReference type="PROSITE" id="PS50195">
    <property type="entry name" value="PX"/>
    <property type="match status" value="1"/>
</dbReference>
<sequence length="337" mass="38441">MQSSVESSGFFETFNNDMDDFDLEDDDFPIGTISFNGRLVISGDPNVFPVLGTGGRGIVFVPEDKSTDCDGEDHIDDSICRGYGMSVNTDPQNIKFDIISTRINENQRKQHVFYTLMVLKTEGIDTDKALIDRRYSDFAALYKALKKDHSKLLEGINFPGKVFGQKSNLNPEVIEARRCAFESFLQKIHTHKEIFHHPAFRKFFYLPELHEATEHLKGGKLKHSLKLLLNSLHLQVKLCDQVREIIATLAAIVVVHDAQSKFEEAERYATVALELIKEDHFCSYLIPLLDATIRLRCKLRKDKRTLEMHLARVQRTSGIDVDCAFTLRELAVTRFSV</sequence>
<evidence type="ECO:0000259" key="7">
    <source>
        <dbReference type="PROSITE" id="PS50195"/>
    </source>
</evidence>
<evidence type="ECO:0000256" key="4">
    <source>
        <dbReference type="ARBA" id="ARBA00022927"/>
    </source>
</evidence>
<proteinExistence type="predicted"/>
<evidence type="ECO:0000256" key="1">
    <source>
        <dbReference type="ARBA" id="ARBA00004469"/>
    </source>
</evidence>
<organism evidence="8 9">
    <name type="scientific">Stylophora pistillata</name>
    <name type="common">Smooth cauliflower coral</name>
    <dbReference type="NCBI Taxonomy" id="50429"/>
    <lineage>
        <taxon>Eukaryota</taxon>
        <taxon>Metazoa</taxon>
        <taxon>Cnidaria</taxon>
        <taxon>Anthozoa</taxon>
        <taxon>Hexacorallia</taxon>
        <taxon>Scleractinia</taxon>
        <taxon>Astrocoeniina</taxon>
        <taxon>Pocilloporidae</taxon>
        <taxon>Stylophora</taxon>
    </lineage>
</organism>
<dbReference type="InterPro" id="IPR036871">
    <property type="entry name" value="PX_dom_sf"/>
</dbReference>
<keyword evidence="9" id="KW-1185">Reference proteome</keyword>
<dbReference type="GO" id="GO:1901981">
    <property type="term" value="F:phosphatidylinositol phosphate binding"/>
    <property type="evidence" value="ECO:0007669"/>
    <property type="project" value="TreeGrafter"/>
</dbReference>
<dbReference type="GO" id="GO:0031901">
    <property type="term" value="C:early endosome membrane"/>
    <property type="evidence" value="ECO:0007669"/>
    <property type="project" value="UniProtKB-SubCell"/>
</dbReference>
<protein>
    <submittedName>
        <fullName evidence="8">Sorting nexin-21</fullName>
    </submittedName>
</protein>
<gene>
    <name evidence="8" type="primary">SNX21</name>
    <name evidence="8" type="ORF">AWC38_SpisGene15220</name>
</gene>
<dbReference type="STRING" id="50429.A0A2B4RU61"/>
<name>A0A2B4RU61_STYPI</name>
<dbReference type="AlphaFoldDB" id="A0A2B4RU61"/>
<dbReference type="EMBL" id="LSMT01000321">
    <property type="protein sequence ID" value="PFX20333.1"/>
    <property type="molecule type" value="Genomic_DNA"/>
</dbReference>
<reference evidence="9" key="1">
    <citation type="journal article" date="2017" name="bioRxiv">
        <title>Comparative analysis of the genomes of Stylophora pistillata and Acropora digitifera provides evidence for extensive differences between species of corals.</title>
        <authorList>
            <person name="Voolstra C.R."/>
            <person name="Li Y."/>
            <person name="Liew Y.J."/>
            <person name="Baumgarten S."/>
            <person name="Zoccola D."/>
            <person name="Flot J.-F."/>
            <person name="Tambutte S."/>
            <person name="Allemand D."/>
            <person name="Aranda M."/>
        </authorList>
    </citation>
    <scope>NUCLEOTIDE SEQUENCE [LARGE SCALE GENOMIC DNA]</scope>
</reference>
<dbReference type="Proteomes" id="UP000225706">
    <property type="component" value="Unassembled WGS sequence"/>
</dbReference>
<feature type="domain" description="PX" evidence="7">
    <location>
        <begin position="92"/>
        <end position="211"/>
    </location>
</feature>
<comment type="subcellular location">
    <subcellularLocation>
        <location evidence="1">Early endosome membrane</location>
        <topology evidence="1">Peripheral membrane protein</topology>
        <orientation evidence="1">Cytoplasmic side</orientation>
    </subcellularLocation>
</comment>
<dbReference type="InterPro" id="IPR039937">
    <property type="entry name" value="SNX20/SNX21"/>
</dbReference>
<evidence type="ECO:0000256" key="2">
    <source>
        <dbReference type="ARBA" id="ARBA00022448"/>
    </source>
</evidence>
<dbReference type="OrthoDB" id="5975050at2759"/>
<keyword evidence="5" id="KW-0446">Lipid-binding</keyword>
<keyword evidence="6" id="KW-0472">Membrane</keyword>
<dbReference type="GO" id="GO:0015031">
    <property type="term" value="P:protein transport"/>
    <property type="evidence" value="ECO:0007669"/>
    <property type="project" value="UniProtKB-KW"/>
</dbReference>
<keyword evidence="3" id="KW-0967">Endosome</keyword>
<evidence type="ECO:0000313" key="8">
    <source>
        <dbReference type="EMBL" id="PFX20333.1"/>
    </source>
</evidence>
<dbReference type="PANTHER" id="PTHR20939:SF11">
    <property type="entry name" value="LD12265P"/>
    <property type="match status" value="1"/>
</dbReference>
<keyword evidence="4" id="KW-0653">Protein transport</keyword>
<dbReference type="SMART" id="SM00312">
    <property type="entry name" value="PX"/>
    <property type="match status" value="1"/>
</dbReference>
<dbReference type="Gene3D" id="3.30.1520.10">
    <property type="entry name" value="Phox-like domain"/>
    <property type="match status" value="1"/>
</dbReference>
<dbReference type="PANTHER" id="PTHR20939">
    <property type="entry name" value="SORTING NEXIN 20, 21"/>
    <property type="match status" value="1"/>
</dbReference>